<proteinExistence type="inferred from homology"/>
<evidence type="ECO:0000256" key="2">
    <source>
        <dbReference type="ARBA" id="ARBA00022475"/>
    </source>
</evidence>
<gene>
    <name evidence="9" type="ORF">METZ01_LOCUS44636</name>
</gene>
<dbReference type="InterPro" id="IPR000297">
    <property type="entry name" value="PPIase_PpiC"/>
</dbReference>
<keyword evidence="5" id="KW-0472">Membrane</keyword>
<comment type="subcellular location">
    <subcellularLocation>
        <location evidence="1">Cell membrane</location>
        <topology evidence="1">Single-pass type II membrane protein</topology>
    </subcellularLocation>
</comment>
<dbReference type="SUPFAM" id="SSF109998">
    <property type="entry name" value="Triger factor/SurA peptide-binding domain-like"/>
    <property type="match status" value="1"/>
</dbReference>
<dbReference type="Pfam" id="PF13145">
    <property type="entry name" value="Rotamase_2"/>
    <property type="match status" value="1"/>
</dbReference>
<dbReference type="InterPro" id="IPR027304">
    <property type="entry name" value="Trigger_fact/SurA_dom_sf"/>
</dbReference>
<dbReference type="PANTHER" id="PTHR47529">
    <property type="entry name" value="PEPTIDYL-PROLYL CIS-TRANS ISOMERASE D"/>
    <property type="match status" value="1"/>
</dbReference>
<dbReference type="PANTHER" id="PTHR47529:SF1">
    <property type="entry name" value="PERIPLASMIC CHAPERONE PPID"/>
    <property type="match status" value="1"/>
</dbReference>
<dbReference type="Gene3D" id="1.10.4030.10">
    <property type="entry name" value="Porin chaperone SurA, peptide-binding domain"/>
    <property type="match status" value="1"/>
</dbReference>
<dbReference type="GO" id="GO:0005886">
    <property type="term" value="C:plasma membrane"/>
    <property type="evidence" value="ECO:0007669"/>
    <property type="project" value="UniProtKB-SubCell"/>
</dbReference>
<name>A0A381RIY7_9ZZZZ</name>
<dbReference type="GO" id="GO:0003755">
    <property type="term" value="F:peptidyl-prolyl cis-trans isomerase activity"/>
    <property type="evidence" value="ECO:0007669"/>
    <property type="project" value="InterPro"/>
</dbReference>
<sequence>MFKFLRKNATGPFGLLLIILLVFAFSIWGVGDIFRGYDAGKLASVGNKDITIQEFQFRFNREINRISNELQRFISTEEAREVGLDIQVLNRLIIESSITEVGNNMRLRPSDKTIAKRIGNTKAFRNAFNEFDRNIFNQVIRQNGLTEEMFIETERESMIQKQIFDSLFGNFKTPEIMNKLLYQFQYESRSIDYVLINLSSEEEISIISDIEIDSYFNKNKNSYADEQRRDFSILALLKTEINEEILIDEDEAYKLFQENQSLYEIHQKRSYYLIPFIDLDQLEKAQEDYLYDNDLEKLLNDRGLNKSDVDQGLISIEKGLSFEISQMAFNTEINKLVGPVNSPFGPSLIYVTKIIEEEKREFSDVKNEIIEDLKESASQDKIYELYNLVEDERASGKTFEEIAIDQHLELKTFNSITSNGKNLNDQYLDIPALEEILEKVFDSEIRTEIDSIEDNVGNIIFVRVDDIRDANIPNINEIREEVINDLRTIKNKNLTELKATEYLNKISEQFIKLEEIADDLEVAILNSGNIIRSTTNEVFSRASILKIFETKKDSAFVAPVAIGNSMIVGVVKNISTLEENEERMNSLKEVNEPRFENELIFSLSQELQKELTTEVYFNRLINFFEPQNAQGSF</sequence>
<dbReference type="EMBL" id="UINC01002004">
    <property type="protein sequence ID" value="SUZ91782.1"/>
    <property type="molecule type" value="Genomic_DNA"/>
</dbReference>
<reference evidence="9" key="1">
    <citation type="submission" date="2018-05" db="EMBL/GenBank/DDBJ databases">
        <authorList>
            <person name="Lanie J.A."/>
            <person name="Ng W.-L."/>
            <person name="Kazmierczak K.M."/>
            <person name="Andrzejewski T.M."/>
            <person name="Davidsen T.M."/>
            <person name="Wayne K.J."/>
            <person name="Tettelin H."/>
            <person name="Glass J.I."/>
            <person name="Rusch D."/>
            <person name="Podicherti R."/>
            <person name="Tsui H.-C.T."/>
            <person name="Winkler M.E."/>
        </authorList>
    </citation>
    <scope>NUCLEOTIDE SEQUENCE</scope>
</reference>
<evidence type="ECO:0000256" key="1">
    <source>
        <dbReference type="ARBA" id="ARBA00004401"/>
    </source>
</evidence>
<evidence type="ECO:0000256" key="5">
    <source>
        <dbReference type="ARBA" id="ARBA00023136"/>
    </source>
</evidence>
<dbReference type="AlphaFoldDB" id="A0A381RIY7"/>
<evidence type="ECO:0000259" key="8">
    <source>
        <dbReference type="Pfam" id="PF13145"/>
    </source>
</evidence>
<evidence type="ECO:0000313" key="9">
    <source>
        <dbReference type="EMBL" id="SUZ91782.1"/>
    </source>
</evidence>
<feature type="domain" description="PpiC" evidence="8">
    <location>
        <begin position="247"/>
        <end position="367"/>
    </location>
</feature>
<dbReference type="Pfam" id="PF13624">
    <property type="entry name" value="SurA_N_3"/>
    <property type="match status" value="1"/>
</dbReference>
<keyword evidence="6" id="KW-0143">Chaperone</keyword>
<accession>A0A381RIY7</accession>
<protein>
    <recommendedName>
        <fullName evidence="8">PpiC domain-containing protein</fullName>
    </recommendedName>
</protein>
<evidence type="ECO:0000256" key="7">
    <source>
        <dbReference type="ARBA" id="ARBA00038408"/>
    </source>
</evidence>
<keyword evidence="2" id="KW-1003">Cell membrane</keyword>
<evidence type="ECO:0000256" key="4">
    <source>
        <dbReference type="ARBA" id="ARBA00022989"/>
    </source>
</evidence>
<keyword evidence="3" id="KW-0812">Transmembrane</keyword>
<comment type="similarity">
    <text evidence="7">Belongs to the PpiD chaperone family.</text>
</comment>
<evidence type="ECO:0000256" key="3">
    <source>
        <dbReference type="ARBA" id="ARBA00022692"/>
    </source>
</evidence>
<evidence type="ECO:0000256" key="6">
    <source>
        <dbReference type="ARBA" id="ARBA00023186"/>
    </source>
</evidence>
<dbReference type="InterPro" id="IPR052029">
    <property type="entry name" value="PpiD_chaperone"/>
</dbReference>
<organism evidence="9">
    <name type="scientific">marine metagenome</name>
    <dbReference type="NCBI Taxonomy" id="408172"/>
    <lineage>
        <taxon>unclassified sequences</taxon>
        <taxon>metagenomes</taxon>
        <taxon>ecological metagenomes</taxon>
    </lineage>
</organism>
<keyword evidence="4" id="KW-1133">Transmembrane helix</keyword>